<dbReference type="GO" id="GO:0016705">
    <property type="term" value="F:oxidoreductase activity, acting on paired donors, with incorporation or reduction of molecular oxygen"/>
    <property type="evidence" value="ECO:0007669"/>
    <property type="project" value="InterPro"/>
</dbReference>
<evidence type="ECO:0000256" key="2">
    <source>
        <dbReference type="ARBA" id="ARBA00022746"/>
    </source>
</evidence>
<name>A0A1X1WUB3_MYCIR</name>
<accession>A0A1X1WUB3</accession>
<dbReference type="GO" id="GO:0016860">
    <property type="term" value="F:intramolecular oxidoreductase activity"/>
    <property type="evidence" value="ECO:0007669"/>
    <property type="project" value="UniProtKB-ARBA"/>
</dbReference>
<sequence length="405" mass="43370">MRDVDVLVVGGGPAGSALAAACSRRGLDTALLDPAPDRPWKATYGMWSRELPADLPPSVIAARAAGRVIALTERHLGWDYAVLDVPALQSHLADRLTGVRVLTGRAVGSPARGVVELTDGTQLRSAIVVDAGGRWRPLDSRPSPQTPAEQTAYGLILDADAAAPLLTTGDALFMDWRADHGEAGWPTFLYAIPLGGGQVLLEETSLARRPGLPMSVLRRRLYARLAHHGIRPPESAATERVWFPVDQARHLDDGTVGFGAAAPLIHPATGYSLAASLHLAPVVAATLAAHLPSGPDAALAAARKVVWPRSAQVVHRFRRIGLEALLRMSPDDVPGFFEEFFALPDAHRWTYLTARDDIRGIMSAMNCLFRQSSGPLRRHLVTSAFRRRLPSNDALGQADASLTGG</sequence>
<evidence type="ECO:0000313" key="4">
    <source>
        <dbReference type="EMBL" id="MCZ0731509.1"/>
    </source>
</evidence>
<evidence type="ECO:0000313" key="5">
    <source>
        <dbReference type="EMBL" id="ORV90123.1"/>
    </source>
</evidence>
<dbReference type="Proteomes" id="UP001084650">
    <property type="component" value="Unassembled WGS sequence"/>
</dbReference>
<keyword evidence="3" id="KW-0520">NAD</keyword>
<dbReference type="PRINTS" id="PR00411">
    <property type="entry name" value="PNDRDTASEI"/>
</dbReference>
<dbReference type="Pfam" id="PF05834">
    <property type="entry name" value="Lycopene_cycl"/>
    <property type="match status" value="1"/>
</dbReference>
<gene>
    <name evidence="5" type="ORF">AWC12_08205</name>
    <name evidence="4" type="ORF">OY187_25970</name>
</gene>
<keyword evidence="2" id="KW-0125">Carotenoid biosynthesis</keyword>
<dbReference type="PANTHER" id="PTHR39757:SF5">
    <property type="entry name" value="OS02G0190600 PROTEIN"/>
    <property type="match status" value="1"/>
</dbReference>
<evidence type="ECO:0000256" key="3">
    <source>
        <dbReference type="ARBA" id="ARBA00023027"/>
    </source>
</evidence>
<dbReference type="NCBIfam" id="TIGR01790">
    <property type="entry name" value="carotene-cycl"/>
    <property type="match status" value="1"/>
</dbReference>
<dbReference type="InterPro" id="IPR036188">
    <property type="entry name" value="FAD/NAD-bd_sf"/>
</dbReference>
<dbReference type="InterPro" id="IPR010108">
    <property type="entry name" value="Lycopene_cyclase_b/e"/>
</dbReference>
<dbReference type="EMBL" id="JAPQYE010000017">
    <property type="protein sequence ID" value="MCZ0731509.1"/>
    <property type="molecule type" value="Genomic_DNA"/>
</dbReference>
<comment type="caution">
    <text evidence="5">The sequence shown here is derived from an EMBL/GenBank/DDBJ whole genome shotgun (WGS) entry which is preliminary data.</text>
</comment>
<dbReference type="GO" id="GO:0016117">
    <property type="term" value="P:carotenoid biosynthetic process"/>
    <property type="evidence" value="ECO:0007669"/>
    <property type="project" value="UniProtKB-KW"/>
</dbReference>
<reference evidence="4" key="2">
    <citation type="submission" date="2022-12" db="EMBL/GenBank/DDBJ databases">
        <title>Whole genome sequence of Mycolicibacterium iranicum strain SBH312.</title>
        <authorList>
            <person name="Jani J."/>
            <person name="Arifin Mustapha Z."/>
            <person name="Ahmed K."/>
            <person name="Kai Ling C."/>
        </authorList>
    </citation>
    <scope>NUCLEOTIDE SEQUENCE</scope>
    <source>
        <strain evidence="4">SBH312</strain>
    </source>
</reference>
<reference evidence="5 6" key="1">
    <citation type="submission" date="2016-01" db="EMBL/GenBank/DDBJ databases">
        <title>The new phylogeny of the genus Mycobacterium.</title>
        <authorList>
            <person name="Tarcisio F."/>
            <person name="Conor M."/>
            <person name="Antonella G."/>
            <person name="Elisabetta G."/>
            <person name="Giulia F.S."/>
            <person name="Sara T."/>
            <person name="Anna F."/>
            <person name="Clotilde B."/>
            <person name="Roberto B."/>
            <person name="Veronica D.S."/>
            <person name="Fabio R."/>
            <person name="Monica P."/>
            <person name="Olivier J."/>
            <person name="Enrico T."/>
            <person name="Nicola S."/>
        </authorList>
    </citation>
    <scope>NUCLEOTIDE SEQUENCE [LARGE SCALE GENOMIC DNA]</scope>
    <source>
        <strain evidence="5 6">DSM 45541</strain>
    </source>
</reference>
<proteinExistence type="inferred from homology"/>
<dbReference type="SUPFAM" id="SSF51905">
    <property type="entry name" value="FAD/NAD(P)-binding domain"/>
    <property type="match status" value="1"/>
</dbReference>
<dbReference type="Proteomes" id="UP000193622">
    <property type="component" value="Unassembled WGS sequence"/>
</dbReference>
<dbReference type="PRINTS" id="PR00368">
    <property type="entry name" value="FADPNR"/>
</dbReference>
<keyword evidence="7" id="KW-1185">Reference proteome</keyword>
<dbReference type="AlphaFoldDB" id="A0A1X1WUB3"/>
<evidence type="ECO:0000256" key="1">
    <source>
        <dbReference type="ARBA" id="ARBA00006599"/>
    </source>
</evidence>
<dbReference type="RefSeq" id="WP_024444944.1">
    <property type="nucleotide sequence ID" value="NZ_JAPQYE010000017.1"/>
</dbReference>
<organism evidence="5 6">
    <name type="scientific">Mycolicibacterium iranicum</name>
    <name type="common">Mycobacterium iranicum</name>
    <dbReference type="NCBI Taxonomy" id="912594"/>
    <lineage>
        <taxon>Bacteria</taxon>
        <taxon>Bacillati</taxon>
        <taxon>Actinomycetota</taxon>
        <taxon>Actinomycetes</taxon>
        <taxon>Mycobacteriales</taxon>
        <taxon>Mycobacteriaceae</taxon>
        <taxon>Mycolicibacterium</taxon>
    </lineage>
</organism>
<comment type="similarity">
    <text evidence="1">Belongs to the lycopene cyclase family.</text>
</comment>
<evidence type="ECO:0000313" key="7">
    <source>
        <dbReference type="Proteomes" id="UP001084650"/>
    </source>
</evidence>
<protein>
    <submittedName>
        <fullName evidence="4 5">Lycopene cyclase</fullName>
    </submittedName>
</protein>
<dbReference type="PANTHER" id="PTHR39757">
    <property type="match status" value="1"/>
</dbReference>
<dbReference type="Gene3D" id="3.50.50.60">
    <property type="entry name" value="FAD/NAD(P)-binding domain"/>
    <property type="match status" value="1"/>
</dbReference>
<dbReference type="PROSITE" id="PS51257">
    <property type="entry name" value="PROKAR_LIPOPROTEIN"/>
    <property type="match status" value="1"/>
</dbReference>
<evidence type="ECO:0000313" key="6">
    <source>
        <dbReference type="Proteomes" id="UP000193622"/>
    </source>
</evidence>
<dbReference type="EMBL" id="LQPC01000022">
    <property type="protein sequence ID" value="ORV90123.1"/>
    <property type="molecule type" value="Genomic_DNA"/>
</dbReference>